<name>A0A4C1VLI9_EUMVA</name>
<accession>A0A4C1VLI9</accession>
<evidence type="ECO:0000313" key="2">
    <source>
        <dbReference type="Proteomes" id="UP000299102"/>
    </source>
</evidence>
<sequence>MELSNHIYLVNAYLIMIATVKHSHELVAEHDAIVVTDVCRAGVVDEPVRYKGGSLAAAARDSAHVARVHLVVGGRRITDIFLKWPF</sequence>
<dbReference type="Proteomes" id="UP000299102">
    <property type="component" value="Unassembled WGS sequence"/>
</dbReference>
<comment type="caution">
    <text evidence="1">The sequence shown here is derived from an EMBL/GenBank/DDBJ whole genome shotgun (WGS) entry which is preliminary data.</text>
</comment>
<organism evidence="1 2">
    <name type="scientific">Eumeta variegata</name>
    <name type="common">Bagworm moth</name>
    <name type="synonym">Eumeta japonica</name>
    <dbReference type="NCBI Taxonomy" id="151549"/>
    <lineage>
        <taxon>Eukaryota</taxon>
        <taxon>Metazoa</taxon>
        <taxon>Ecdysozoa</taxon>
        <taxon>Arthropoda</taxon>
        <taxon>Hexapoda</taxon>
        <taxon>Insecta</taxon>
        <taxon>Pterygota</taxon>
        <taxon>Neoptera</taxon>
        <taxon>Endopterygota</taxon>
        <taxon>Lepidoptera</taxon>
        <taxon>Glossata</taxon>
        <taxon>Ditrysia</taxon>
        <taxon>Tineoidea</taxon>
        <taxon>Psychidae</taxon>
        <taxon>Oiketicinae</taxon>
        <taxon>Eumeta</taxon>
    </lineage>
</organism>
<gene>
    <name evidence="1" type="ORF">EVAR_20509_1</name>
</gene>
<evidence type="ECO:0000313" key="1">
    <source>
        <dbReference type="EMBL" id="GBP39282.1"/>
    </source>
</evidence>
<keyword evidence="2" id="KW-1185">Reference proteome</keyword>
<dbReference type="AlphaFoldDB" id="A0A4C1VLI9"/>
<protein>
    <submittedName>
        <fullName evidence="1">Uncharacterized protein</fullName>
    </submittedName>
</protein>
<reference evidence="1 2" key="1">
    <citation type="journal article" date="2019" name="Commun. Biol.">
        <title>The bagworm genome reveals a unique fibroin gene that provides high tensile strength.</title>
        <authorList>
            <person name="Kono N."/>
            <person name="Nakamura H."/>
            <person name="Ohtoshi R."/>
            <person name="Tomita M."/>
            <person name="Numata K."/>
            <person name="Arakawa K."/>
        </authorList>
    </citation>
    <scope>NUCLEOTIDE SEQUENCE [LARGE SCALE GENOMIC DNA]</scope>
</reference>
<proteinExistence type="predicted"/>
<dbReference type="EMBL" id="BGZK01000363">
    <property type="protein sequence ID" value="GBP39282.1"/>
    <property type="molecule type" value="Genomic_DNA"/>
</dbReference>